<dbReference type="EMBL" id="VIFM01000114">
    <property type="protein sequence ID" value="TQF13049.1"/>
    <property type="molecule type" value="Genomic_DNA"/>
</dbReference>
<proteinExistence type="predicted"/>
<name>A0A540WVL2_9BACT</name>
<organism evidence="2 3">
    <name type="scientific">Myxococcus llanfairpwllgwyngyllgogerychwyrndrobwllllantysiliogogogochensis</name>
    <dbReference type="NCBI Taxonomy" id="2590453"/>
    <lineage>
        <taxon>Bacteria</taxon>
        <taxon>Pseudomonadati</taxon>
        <taxon>Myxococcota</taxon>
        <taxon>Myxococcia</taxon>
        <taxon>Myxococcales</taxon>
        <taxon>Cystobacterineae</taxon>
        <taxon>Myxococcaceae</taxon>
        <taxon>Myxococcus</taxon>
    </lineage>
</organism>
<dbReference type="OrthoDB" id="1550318at2"/>
<dbReference type="RefSeq" id="WP_141645218.1">
    <property type="nucleotide sequence ID" value="NZ_VIFM01000114.1"/>
</dbReference>
<evidence type="ECO:0000313" key="2">
    <source>
        <dbReference type="EMBL" id="TQF13049.1"/>
    </source>
</evidence>
<evidence type="ECO:0000313" key="3">
    <source>
        <dbReference type="Proteomes" id="UP000315369"/>
    </source>
</evidence>
<accession>A0A540WVL2</accession>
<sequence length="436" mass="47276">MNENLFSQSYNQIINGALGGDAPNFQMLGTPMAFNWAPAPQGELNSHAYQVISGMPRWSPLGAYSTLDASFADSYRQALHHISFKVSPERQKDLNALRIQVTLRENEMSQAITNLNQAYLSQRQNGGAYFERKYPDVDTWVDLGPGKTYAQICDNANLAFRRASQLVFELEMAGMPASLQSSIDAIKLPSGNPGSGPAPRGWTKVQDGSGVLRYQPDYIVGKDGDTWREELKKGSIGSFSVTLKASDQTVDYSRSWAQATASYDKPFWGVSASGSWEKMDLTATDKNVTATIAVKSSTIVPVTPGAWYDGGFMADVARGKGGGYEILNPWVAKGGEGSSSLFGQHGLLASRISGLVVAYQPRFSIEMSEATYERHYEKFEASLSLRIGPFSFGGSGGHESNYEHSTDGKTTFEGGSTSEDPIIIGVLVSFPGLNQA</sequence>
<dbReference type="AlphaFoldDB" id="A0A540WVL2"/>
<reference evidence="2 3" key="1">
    <citation type="submission" date="2019-06" db="EMBL/GenBank/DDBJ databases">
        <authorList>
            <person name="Livingstone P."/>
            <person name="Whitworth D."/>
        </authorList>
    </citation>
    <scope>NUCLEOTIDE SEQUENCE [LARGE SCALE GENOMIC DNA]</scope>
    <source>
        <strain evidence="2 3">AM401</strain>
    </source>
</reference>
<protein>
    <submittedName>
        <fullName evidence="2">Uncharacterized protein</fullName>
    </submittedName>
</protein>
<comment type="caution">
    <text evidence="2">The sequence shown here is derived from an EMBL/GenBank/DDBJ whole genome shotgun (WGS) entry which is preliminary data.</text>
</comment>
<evidence type="ECO:0000256" key="1">
    <source>
        <dbReference type="SAM" id="MobiDB-lite"/>
    </source>
</evidence>
<feature type="region of interest" description="Disordered" evidence="1">
    <location>
        <begin position="396"/>
        <end position="415"/>
    </location>
</feature>
<gene>
    <name evidence="2" type="ORF">FJV41_25845</name>
</gene>
<keyword evidence="3" id="KW-1185">Reference proteome</keyword>
<dbReference type="Proteomes" id="UP000315369">
    <property type="component" value="Unassembled WGS sequence"/>
</dbReference>